<accession>U4TPW2</accession>
<proteinExistence type="predicted"/>
<gene>
    <name evidence="2" type="ORF">L248_1742</name>
</gene>
<organism evidence="2 3">
    <name type="scientific">Schleiferilactobacillus shenzhenensis LY-73</name>
    <dbReference type="NCBI Taxonomy" id="1231336"/>
    <lineage>
        <taxon>Bacteria</taxon>
        <taxon>Bacillati</taxon>
        <taxon>Bacillota</taxon>
        <taxon>Bacilli</taxon>
        <taxon>Lactobacillales</taxon>
        <taxon>Lactobacillaceae</taxon>
        <taxon>Schleiferilactobacillus</taxon>
    </lineage>
</organism>
<dbReference type="AlphaFoldDB" id="U4TPW2"/>
<keyword evidence="1" id="KW-0472">Membrane</keyword>
<dbReference type="EMBL" id="KI271608">
    <property type="protein sequence ID" value="ERL63923.1"/>
    <property type="molecule type" value="Genomic_DNA"/>
</dbReference>
<dbReference type="RefSeq" id="WP_022530748.1">
    <property type="nucleotide sequence ID" value="NZ_KI271608.1"/>
</dbReference>
<keyword evidence="1" id="KW-1133">Transmembrane helix</keyword>
<dbReference type="STRING" id="1231336.L248_1742"/>
<keyword evidence="1" id="KW-0812">Transmembrane</keyword>
<feature type="transmembrane region" description="Helical" evidence="1">
    <location>
        <begin position="73"/>
        <end position="92"/>
    </location>
</feature>
<evidence type="ECO:0000313" key="2">
    <source>
        <dbReference type="EMBL" id="ERL63923.1"/>
    </source>
</evidence>
<reference evidence="3" key="1">
    <citation type="journal article" date="2013" name="Genome Announc.">
        <title>Whole-Genome Sequencing of Lactobacillus shenzhenensis Strain LY-73T.</title>
        <authorList>
            <person name="Lin Z."/>
            <person name="Liu Z."/>
            <person name="Yang R."/>
            <person name="Zou Y."/>
            <person name="Wan D."/>
            <person name="Chen J."/>
            <person name="Guo M."/>
            <person name="Zhao J."/>
            <person name="Fang C."/>
            <person name="Yang R."/>
            <person name="Liu F."/>
        </authorList>
    </citation>
    <scope>NUCLEOTIDE SEQUENCE [LARGE SCALE GENOMIC DNA]</scope>
    <source>
        <strain evidence="3">LY-73</strain>
    </source>
</reference>
<dbReference type="eggNOG" id="COG1994">
    <property type="taxonomic scope" value="Bacteria"/>
</dbReference>
<evidence type="ECO:0000256" key="1">
    <source>
        <dbReference type="SAM" id="Phobius"/>
    </source>
</evidence>
<sequence length="283" mass="31463">MSFRIGNVLFYKSPTGWRRTRQHVPGTGGQALMAPPNMIPLPYRLYLMGGLLSNLLFMVIGVAAFLLWRPVAVGWGLVSVVLLLMNGIPLGFNDAQSLRIVRQDPGNQQLLWIQLTVNARLTAGASYADLPAAVYTPVKTAERTYFNDFQLLLIATRALAAQDYAGAATILRKPYDDGTEMMTLYFQELVQLLLLALLFSAPTDPLIPELWESFQQQPLAKRQQIFLVRAAHAWYTDHDAAAAQTALTAGHQLPREPLPADQALIDQMAQRLSQDMQAEKTTQ</sequence>
<dbReference type="Proteomes" id="UP000030647">
    <property type="component" value="Unassembled WGS sequence"/>
</dbReference>
<feature type="transmembrane region" description="Helical" evidence="1">
    <location>
        <begin position="45"/>
        <end position="67"/>
    </location>
</feature>
<keyword evidence="3" id="KW-1185">Reference proteome</keyword>
<name>U4TPW2_9LACO</name>
<dbReference type="OrthoDB" id="1069985at2"/>
<dbReference type="HOGENOM" id="CLU_982776_0_0_9"/>
<protein>
    <submittedName>
        <fullName evidence="2">Uncharacterized protein</fullName>
    </submittedName>
</protein>
<evidence type="ECO:0000313" key="3">
    <source>
        <dbReference type="Proteomes" id="UP000030647"/>
    </source>
</evidence>